<keyword evidence="2" id="KW-1185">Reference proteome</keyword>
<protein>
    <recommendedName>
        <fullName evidence="3">Heptaprenyl diphosphate synthase</fullName>
    </recommendedName>
</protein>
<reference evidence="1" key="2">
    <citation type="journal article" date="2021" name="Data Brief">
        <title>Draft genome sequence data of the facultative, thermophilic, xylanolytic bacterium Paenibacillus sp. strain DA-C8.</title>
        <authorList>
            <person name="Chhe C."/>
            <person name="Uke A."/>
            <person name="Baramee S."/>
            <person name="Ungkulpasvich U."/>
            <person name="Tachaapaikoon C."/>
            <person name="Pason P."/>
            <person name="Waeonukul R."/>
            <person name="Ratanakhanokchai K."/>
            <person name="Kosugi A."/>
        </authorList>
    </citation>
    <scope>NUCLEOTIDE SEQUENCE</scope>
    <source>
        <strain evidence="1">DA-C8</strain>
    </source>
</reference>
<evidence type="ECO:0000313" key="2">
    <source>
        <dbReference type="Proteomes" id="UP000654993"/>
    </source>
</evidence>
<proteinExistence type="predicted"/>
<gene>
    <name evidence="1" type="ORF">PRECH8_01770</name>
</gene>
<reference evidence="1" key="1">
    <citation type="submission" date="2020-08" db="EMBL/GenBank/DDBJ databases">
        <authorList>
            <person name="Uke A."/>
            <person name="Chhe C."/>
            <person name="Baramee S."/>
            <person name="Kosugi A."/>
        </authorList>
    </citation>
    <scope>NUCLEOTIDE SEQUENCE</scope>
    <source>
        <strain evidence="1">DA-C8</strain>
    </source>
</reference>
<evidence type="ECO:0008006" key="3">
    <source>
        <dbReference type="Google" id="ProtNLM"/>
    </source>
</evidence>
<name>A0A916Q9W2_9BACL</name>
<dbReference type="EMBL" id="BMAQ01000001">
    <property type="protein sequence ID" value="GFR36881.1"/>
    <property type="molecule type" value="Genomic_DNA"/>
</dbReference>
<dbReference type="GO" id="GO:0009234">
    <property type="term" value="P:menaquinone biosynthetic process"/>
    <property type="evidence" value="ECO:0007669"/>
    <property type="project" value="InterPro"/>
</dbReference>
<sequence>MNVNRVKKQAAQYLSFDMIQQHTELPSFPDFQVQLLLAFLQPDLQRGRRDELYSLVLSLVQIGLDAHDEVSVRNDETEIAEMRSKQIKILAGDYLSGRYYELLAAAGEIDAVRRIAEAISDVNQMKISLYLRKQQRDLSGEQYLQQLLAIRTRLFLAFEGDVPEGQRKIWRDLLAAGTKALILKQEWQHLTELSGDYEGWAVWELLSLATEEDRSKVLAVLDEPEALRAWFETHRIVERLEAECERTEEELQQLTMNMRSEPLYEEAILPVIDDLRRITSRLYN</sequence>
<dbReference type="Pfam" id="PF07307">
    <property type="entry name" value="HEPPP_synt_1"/>
    <property type="match status" value="1"/>
</dbReference>
<dbReference type="Gene3D" id="1.20.120.1450">
    <property type="match status" value="1"/>
</dbReference>
<evidence type="ECO:0000313" key="1">
    <source>
        <dbReference type="EMBL" id="GFR36881.1"/>
    </source>
</evidence>
<accession>A0A916Q9W2</accession>
<dbReference type="AlphaFoldDB" id="A0A916Q9W2"/>
<dbReference type="Proteomes" id="UP000654993">
    <property type="component" value="Unassembled WGS sequence"/>
</dbReference>
<dbReference type="InterPro" id="IPR009920">
    <property type="entry name" value="HEPPP_synth_su1"/>
</dbReference>
<organism evidence="1 2">
    <name type="scientific">Insulibacter thermoxylanivorax</name>
    <dbReference type="NCBI Taxonomy" id="2749268"/>
    <lineage>
        <taxon>Bacteria</taxon>
        <taxon>Bacillati</taxon>
        <taxon>Bacillota</taxon>
        <taxon>Bacilli</taxon>
        <taxon>Bacillales</taxon>
        <taxon>Paenibacillaceae</taxon>
        <taxon>Insulibacter</taxon>
    </lineage>
</organism>
<dbReference type="RefSeq" id="WP_200965171.1">
    <property type="nucleotide sequence ID" value="NZ_BMAQ01000001.1"/>
</dbReference>
<comment type="caution">
    <text evidence="1">The sequence shown here is derived from an EMBL/GenBank/DDBJ whole genome shotgun (WGS) entry which is preliminary data.</text>
</comment>